<name>A0ABR3IPR3_9AGAR</name>
<proteinExistence type="predicted"/>
<dbReference type="Proteomes" id="UP001556367">
    <property type="component" value="Unassembled WGS sequence"/>
</dbReference>
<feature type="compositionally biased region" description="Pro residues" evidence="1">
    <location>
        <begin position="288"/>
        <end position="299"/>
    </location>
</feature>
<dbReference type="EMBL" id="JASNQZ010000018">
    <property type="protein sequence ID" value="KAL0945291.1"/>
    <property type="molecule type" value="Genomic_DNA"/>
</dbReference>
<evidence type="ECO:0008006" key="5">
    <source>
        <dbReference type="Google" id="ProtNLM"/>
    </source>
</evidence>
<protein>
    <recommendedName>
        <fullName evidence="5">Leucine Rich repeats (2 copies)</fullName>
    </recommendedName>
</protein>
<keyword evidence="4" id="KW-1185">Reference proteome</keyword>
<comment type="caution">
    <text evidence="3">The sequence shown here is derived from an EMBL/GenBank/DDBJ whole genome shotgun (WGS) entry which is preliminary data.</text>
</comment>
<sequence length="439" mass="49333">MPADTLFSSAFPSSPQILRNTHLNLKTLIVEISESMAFDDIISMPALKPFVLAFALCLLATVAVFVQFRRVSKGTKNVHLQLSPLTPIRQSVWPSLRALGSRIAHWARQTFFLYQTLWAVDFISEWSDSVIRAYGPAHPDGVGILPLLEPEKSYEMVTPPPKMTVLREILDRALHIRLDAPQKVDEESHKSELKKVESLLAGSLAVDQLVVQARYSRHETAYAVQLFNDTLEAAFQSTGLLDEVKLAIVPPIDLPGDTVAIRSGADLVKDWHEHGARVLPWWQKPKPEQPQPERPQPDQPKPDLSALKNLRIRYPMPIDECIELLSVCPALCELYIEWVVAPRQPVRSDLTKLVCLSKLRTMTIRSTVDLGGLFGVIDVPNLRALDLTLNCQTSPDLYDIQWDDLQSVRIQGIPGASSEREIRNRLHPQADIQLTRAVK</sequence>
<keyword evidence="2" id="KW-0812">Transmembrane</keyword>
<accession>A0ABR3IPR3</accession>
<evidence type="ECO:0000313" key="3">
    <source>
        <dbReference type="EMBL" id="KAL0945291.1"/>
    </source>
</evidence>
<reference evidence="4" key="1">
    <citation type="submission" date="2024-06" db="EMBL/GenBank/DDBJ databases">
        <title>Multi-omics analyses provide insights into the biosynthesis of the anticancer antibiotic pleurotin in Hohenbuehelia grisea.</title>
        <authorList>
            <person name="Weaver J.A."/>
            <person name="Alberti F."/>
        </authorList>
    </citation>
    <scope>NUCLEOTIDE SEQUENCE [LARGE SCALE GENOMIC DNA]</scope>
    <source>
        <strain evidence="4">T-177</strain>
    </source>
</reference>
<keyword evidence="2" id="KW-0472">Membrane</keyword>
<evidence type="ECO:0000256" key="1">
    <source>
        <dbReference type="SAM" id="MobiDB-lite"/>
    </source>
</evidence>
<gene>
    <name evidence="3" type="ORF">HGRIS_000797</name>
</gene>
<organism evidence="3 4">
    <name type="scientific">Hohenbuehelia grisea</name>
    <dbReference type="NCBI Taxonomy" id="104357"/>
    <lineage>
        <taxon>Eukaryota</taxon>
        <taxon>Fungi</taxon>
        <taxon>Dikarya</taxon>
        <taxon>Basidiomycota</taxon>
        <taxon>Agaricomycotina</taxon>
        <taxon>Agaricomycetes</taxon>
        <taxon>Agaricomycetidae</taxon>
        <taxon>Agaricales</taxon>
        <taxon>Pleurotineae</taxon>
        <taxon>Pleurotaceae</taxon>
        <taxon>Hohenbuehelia</taxon>
    </lineage>
</organism>
<keyword evidence="2" id="KW-1133">Transmembrane helix</keyword>
<evidence type="ECO:0000313" key="4">
    <source>
        <dbReference type="Proteomes" id="UP001556367"/>
    </source>
</evidence>
<feature type="region of interest" description="Disordered" evidence="1">
    <location>
        <begin position="282"/>
        <end position="304"/>
    </location>
</feature>
<evidence type="ECO:0000256" key="2">
    <source>
        <dbReference type="SAM" id="Phobius"/>
    </source>
</evidence>
<feature type="transmembrane region" description="Helical" evidence="2">
    <location>
        <begin position="46"/>
        <end position="66"/>
    </location>
</feature>